<dbReference type="InterPro" id="IPR012338">
    <property type="entry name" value="Beta-lactam/transpept-like"/>
</dbReference>
<dbReference type="EC" id="2.4.1.129" evidence="3"/>
<dbReference type="GO" id="GO:0016757">
    <property type="term" value="F:glycosyltransferase activity"/>
    <property type="evidence" value="ECO:0007669"/>
    <property type="project" value="UniProtKB-KW"/>
</dbReference>
<dbReference type="SUPFAM" id="SSF56519">
    <property type="entry name" value="Penicillin binding protein dimerisation domain"/>
    <property type="match status" value="1"/>
</dbReference>
<dbReference type="InterPro" id="IPR054120">
    <property type="entry name" value="PBPA_dimer"/>
</dbReference>
<keyword evidence="3" id="KW-0328">Glycosyltransferase</keyword>
<evidence type="ECO:0000313" key="4">
    <source>
        <dbReference type="Proteomes" id="UP000008394"/>
    </source>
</evidence>
<dbReference type="Pfam" id="PF00905">
    <property type="entry name" value="Transpeptidase"/>
    <property type="match status" value="1"/>
</dbReference>
<dbReference type="PANTHER" id="PTHR30627:SF24">
    <property type="entry name" value="PENICILLIN-BINDING PROTEIN 4B"/>
    <property type="match status" value="1"/>
</dbReference>
<dbReference type="GO" id="GO:0008658">
    <property type="term" value="F:penicillin binding"/>
    <property type="evidence" value="ECO:0007669"/>
    <property type="project" value="InterPro"/>
</dbReference>
<reference evidence="3 4" key="1">
    <citation type="journal article" date="2011" name="J. Bacteriol.">
        <title>Genome Sequence of the Probiotic Strain Bifidobacterium animalis subsp. lactis CNCM I-2494.</title>
        <authorList>
            <person name="Chervaux C."/>
            <person name="Grimaldi C."/>
            <person name="Bolotin A."/>
            <person name="Quinquis B."/>
            <person name="Legrain-Raspaud S."/>
            <person name="van Hylckama Vlieg J.E."/>
            <person name="Denariaz G."/>
            <person name="Smokvina T."/>
        </authorList>
    </citation>
    <scope>NUCLEOTIDE SEQUENCE [LARGE SCALE GENOMIC DNA]</scope>
    <source>
        <strain evidence="3 4">CNCM I-2494</strain>
    </source>
</reference>
<evidence type="ECO:0000259" key="2">
    <source>
        <dbReference type="Pfam" id="PF21922"/>
    </source>
</evidence>
<dbReference type="Proteomes" id="UP000008394">
    <property type="component" value="Chromosome"/>
</dbReference>
<dbReference type="PANTHER" id="PTHR30627">
    <property type="entry name" value="PEPTIDOGLYCAN D,D-TRANSPEPTIDASE"/>
    <property type="match status" value="1"/>
</dbReference>
<dbReference type="SUPFAM" id="SSF56601">
    <property type="entry name" value="beta-lactamase/transpeptidase-like"/>
    <property type="match status" value="1"/>
</dbReference>
<dbReference type="InterPro" id="IPR050515">
    <property type="entry name" value="Beta-lactam/transpept"/>
</dbReference>
<feature type="domain" description="Penicillin binding protein A dimerisation" evidence="2">
    <location>
        <begin position="55"/>
        <end position="139"/>
    </location>
</feature>
<dbReference type="InterPro" id="IPR036138">
    <property type="entry name" value="PBP_dimer_sf"/>
</dbReference>
<dbReference type="Gene3D" id="3.40.710.10">
    <property type="entry name" value="DD-peptidase/beta-lactamase superfamily"/>
    <property type="match status" value="1"/>
</dbReference>
<name>A0A806FFV5_BIFAN</name>
<protein>
    <submittedName>
        <fullName evidence="3">Peptidoglycan glycosyltransferase</fullName>
        <ecNumber evidence="3">2.4.1.129</ecNumber>
    </submittedName>
</protein>
<dbReference type="AlphaFoldDB" id="A0A806FFV5"/>
<dbReference type="GO" id="GO:0071555">
    <property type="term" value="P:cell wall organization"/>
    <property type="evidence" value="ECO:0007669"/>
    <property type="project" value="TreeGrafter"/>
</dbReference>
<dbReference type="Pfam" id="PF21922">
    <property type="entry name" value="PBP_dimer_2"/>
    <property type="match status" value="1"/>
</dbReference>
<gene>
    <name evidence="3" type="ORF">BALAC2494_01036</name>
</gene>
<keyword evidence="3" id="KW-0808">Transferase</keyword>
<dbReference type="EMBL" id="CP002915">
    <property type="protein sequence ID" value="AEK29527.1"/>
    <property type="molecule type" value="Genomic_DNA"/>
</dbReference>
<dbReference type="InterPro" id="IPR001460">
    <property type="entry name" value="PCN-bd_Tpept"/>
</dbReference>
<evidence type="ECO:0000313" key="3">
    <source>
        <dbReference type="EMBL" id="AEK29527.1"/>
    </source>
</evidence>
<organism evidence="3 4">
    <name type="scientific">Bifidobacterium animalis subsp. lactis CNCM I-2494</name>
    <dbReference type="NCBI Taxonomy" id="1042403"/>
    <lineage>
        <taxon>Bacteria</taxon>
        <taxon>Bacillati</taxon>
        <taxon>Actinomycetota</taxon>
        <taxon>Actinomycetes</taxon>
        <taxon>Bifidobacteriales</taxon>
        <taxon>Bifidobacteriaceae</taxon>
        <taxon>Bifidobacterium</taxon>
    </lineage>
</organism>
<evidence type="ECO:0000259" key="1">
    <source>
        <dbReference type="Pfam" id="PF00905"/>
    </source>
</evidence>
<feature type="domain" description="Penicillin-binding protein transpeptidase" evidence="1">
    <location>
        <begin position="160"/>
        <end position="486"/>
    </location>
</feature>
<proteinExistence type="predicted"/>
<accession>A0A806FFV5</accession>
<dbReference type="GO" id="GO:0071972">
    <property type="term" value="F:peptidoglycan L,D-transpeptidase activity"/>
    <property type="evidence" value="ECO:0007669"/>
    <property type="project" value="TreeGrafter"/>
</dbReference>
<dbReference type="KEGG" id="bnm:BALAC2494_01036"/>
<sequence>MPSMNKTLRQLFTAVIVLFVILGISSSIIMVNRANRLSHDSRNTRALYQTYGAPRGSILASDGTIIAKSDPVNDSFSYQRSYPQGDIYAPITGYFSIAQNADRGIEASENELLTGESNALFWQHVKALFTGKENKGASIETSIDPKLQTAAMEALKNNDGAAVAIEPKTGRILAMASTPSYDPNELASHDTGSVSKAYTELVTNPSNPMLNRAISELYPPGSTFKTVVAAAALDSGKYQLDTQIPAGASYTLPGTQTQLTNAEEPGNGTDGKISLKDAMAWSSNTAFAQLGVALGDESVSNMAKKFGFDKPIVIDGTDSNGLPMQAVASRFPTNVGDDRLALASIGQGDTVETPLQNAMIAAAIANDGKVMKPTLVDRVRFSDLSVMPDTKPQVMDTAFSADTANKLTEAMEAVVTDANPNLEIPGVKVAAKTGTAQIGANNSSIDGWVMGFAPADDPKIAVAVVVHNVDLYGSFAAGPIMTAIMKEALQQ</sequence>
<dbReference type="GO" id="GO:0005886">
    <property type="term" value="C:plasma membrane"/>
    <property type="evidence" value="ECO:0007669"/>
    <property type="project" value="TreeGrafter"/>
</dbReference>
<dbReference type="Gene3D" id="3.90.1310.10">
    <property type="entry name" value="Penicillin-binding protein 2a (Domain 2)"/>
    <property type="match status" value="1"/>
</dbReference>